<gene>
    <name evidence="1" type="ORF">MESS2_1060001</name>
</gene>
<dbReference type="Proteomes" id="UP000012062">
    <property type="component" value="Unassembled WGS sequence"/>
</dbReference>
<name>M5EGS4_9HYPH</name>
<comment type="caution">
    <text evidence="1">The sequence shown here is derived from an EMBL/GenBank/DDBJ whole genome shotgun (WGS) entry which is preliminary data.</text>
</comment>
<dbReference type="EMBL" id="CAUM01000009">
    <property type="protein sequence ID" value="CCV03445.1"/>
    <property type="molecule type" value="Genomic_DNA"/>
</dbReference>
<protein>
    <submittedName>
        <fullName evidence="1">Uncharacterized protein</fullName>
    </submittedName>
</protein>
<dbReference type="AlphaFoldDB" id="M5EGS4"/>
<accession>M5EGS4</accession>
<keyword evidence="2" id="KW-1185">Reference proteome</keyword>
<sequence>MTTLAILISARSAVDLRVTWSAWD</sequence>
<evidence type="ECO:0000313" key="2">
    <source>
        <dbReference type="Proteomes" id="UP000012062"/>
    </source>
</evidence>
<organism evidence="1 2">
    <name type="scientific">Mesorhizobium metallidurans STM 2683</name>
    <dbReference type="NCBI Taxonomy" id="1297569"/>
    <lineage>
        <taxon>Bacteria</taxon>
        <taxon>Pseudomonadati</taxon>
        <taxon>Pseudomonadota</taxon>
        <taxon>Alphaproteobacteria</taxon>
        <taxon>Hyphomicrobiales</taxon>
        <taxon>Phyllobacteriaceae</taxon>
        <taxon>Mesorhizobium</taxon>
    </lineage>
</organism>
<evidence type="ECO:0000313" key="1">
    <source>
        <dbReference type="EMBL" id="CCV03445.1"/>
    </source>
</evidence>
<proteinExistence type="predicted"/>
<reference evidence="1 2" key="1">
    <citation type="submission" date="2013-02" db="EMBL/GenBank/DDBJ databases">
        <authorList>
            <person name="Genoscope - CEA"/>
        </authorList>
    </citation>
    <scope>NUCLEOTIDE SEQUENCE [LARGE SCALE GENOMIC DNA]</scope>
    <source>
        <strain evidence="1 2">STM 2683</strain>
    </source>
</reference>